<organism evidence="17 18">
    <name type="scientific">Roseospira goensis</name>
    <dbReference type="NCBI Taxonomy" id="391922"/>
    <lineage>
        <taxon>Bacteria</taxon>
        <taxon>Pseudomonadati</taxon>
        <taxon>Pseudomonadota</taxon>
        <taxon>Alphaproteobacteria</taxon>
        <taxon>Rhodospirillales</taxon>
        <taxon>Rhodospirillaceae</taxon>
        <taxon>Roseospira</taxon>
    </lineage>
</organism>
<evidence type="ECO:0000256" key="4">
    <source>
        <dbReference type="ARBA" id="ARBA00003889"/>
    </source>
</evidence>
<dbReference type="Proteomes" id="UP000555728">
    <property type="component" value="Unassembled WGS sequence"/>
</dbReference>
<evidence type="ECO:0000313" key="18">
    <source>
        <dbReference type="Proteomes" id="UP000555728"/>
    </source>
</evidence>
<dbReference type="Pfam" id="PF02283">
    <property type="entry name" value="CobU"/>
    <property type="match status" value="1"/>
</dbReference>
<evidence type="ECO:0000313" key="17">
    <source>
        <dbReference type="EMBL" id="MBB4285537.1"/>
    </source>
</evidence>
<evidence type="ECO:0000256" key="11">
    <source>
        <dbReference type="ARBA" id="ARBA00022777"/>
    </source>
</evidence>
<keyword evidence="13 14" id="KW-0342">GTP-binding</keyword>
<dbReference type="GO" id="GO:0043752">
    <property type="term" value="F:adenosylcobinamide kinase activity"/>
    <property type="evidence" value="ECO:0007669"/>
    <property type="project" value="UniProtKB-EC"/>
</dbReference>
<comment type="catalytic activity">
    <reaction evidence="2 14">
        <text>adenosylcob(III)inamide phosphate + GTP + H(+) = adenosylcob(III)inamide-GDP + diphosphate</text>
        <dbReference type="Rhea" id="RHEA:22712"/>
        <dbReference type="ChEBI" id="CHEBI:15378"/>
        <dbReference type="ChEBI" id="CHEBI:33019"/>
        <dbReference type="ChEBI" id="CHEBI:37565"/>
        <dbReference type="ChEBI" id="CHEBI:58502"/>
        <dbReference type="ChEBI" id="CHEBI:60487"/>
        <dbReference type="EC" id="2.7.7.62"/>
    </reaction>
</comment>
<dbReference type="SUPFAM" id="SSF52540">
    <property type="entry name" value="P-loop containing nucleoside triphosphate hydrolases"/>
    <property type="match status" value="1"/>
</dbReference>
<dbReference type="NCBIfam" id="NF004469">
    <property type="entry name" value="PRK05800.1"/>
    <property type="match status" value="1"/>
</dbReference>
<accession>A0A7W6RZP3</accession>
<dbReference type="PANTHER" id="PTHR34848">
    <property type="match status" value="1"/>
</dbReference>
<protein>
    <recommendedName>
        <fullName evidence="14">Bifunctional adenosylcobalamin biosynthesis protein</fullName>
        <ecNumber evidence="14">2.7.1.156</ecNumber>
        <ecNumber evidence="14">2.7.7.62</ecNumber>
    </recommendedName>
</protein>
<evidence type="ECO:0000256" key="1">
    <source>
        <dbReference type="ARBA" id="ARBA00000312"/>
    </source>
</evidence>
<dbReference type="EC" id="2.7.1.156" evidence="14"/>
<comment type="caution">
    <text evidence="17">The sequence shown here is derived from an EMBL/GenBank/DDBJ whole genome shotgun (WGS) entry which is preliminary data.</text>
</comment>
<dbReference type="PANTHER" id="PTHR34848:SF1">
    <property type="entry name" value="BIFUNCTIONAL ADENOSYLCOBALAMIN BIOSYNTHESIS PROTEIN COBU"/>
    <property type="match status" value="1"/>
</dbReference>
<reference evidence="17 18" key="1">
    <citation type="submission" date="2020-08" db="EMBL/GenBank/DDBJ databases">
        <title>Genome sequencing of Purple Non-Sulfur Bacteria from various extreme environments.</title>
        <authorList>
            <person name="Mayer M."/>
        </authorList>
    </citation>
    <scope>NUCLEOTIDE SEQUENCE [LARGE SCALE GENOMIC DNA]</scope>
    <source>
        <strain evidence="17 18">JA135</strain>
    </source>
</reference>
<evidence type="ECO:0000256" key="15">
    <source>
        <dbReference type="PIRSR" id="PIRSR006135-1"/>
    </source>
</evidence>
<dbReference type="GO" id="GO:0009236">
    <property type="term" value="P:cobalamin biosynthetic process"/>
    <property type="evidence" value="ECO:0007669"/>
    <property type="project" value="UniProtKB-UniRule"/>
</dbReference>
<sequence length="180" mass="19408">MSSPMRTLILGGARSGKSRHAETLVREAARAAGATPVYLATFRPWGDDAEMDDRLRRHRARRGDAWRTVECPVALPEALDAEAGVPVLVDCLTLWLTNLLLDGLDIERQTGRLERALAARTAPVVLVANEVGLGLVPDTPLGRRFRDEAGLLNQRMAAACARVLFIAAGLPLTLKEPGPG</sequence>
<keyword evidence="10 14" id="KW-0547">Nucleotide-binding</keyword>
<comment type="catalytic activity">
    <reaction evidence="3">
        <text>adenosylcob(III)inamide + GTP = adenosylcob(III)inamide phosphate + GDP + H(+)</text>
        <dbReference type="Rhea" id="RHEA:15765"/>
        <dbReference type="ChEBI" id="CHEBI:2480"/>
        <dbReference type="ChEBI" id="CHEBI:15378"/>
        <dbReference type="ChEBI" id="CHEBI:37565"/>
        <dbReference type="ChEBI" id="CHEBI:58189"/>
        <dbReference type="ChEBI" id="CHEBI:58502"/>
        <dbReference type="EC" id="2.7.1.156"/>
    </reaction>
</comment>
<evidence type="ECO:0000256" key="16">
    <source>
        <dbReference type="PIRSR" id="PIRSR006135-2"/>
    </source>
</evidence>
<keyword evidence="8 14" id="KW-0169">Cobalamin biosynthesis</keyword>
<evidence type="ECO:0000256" key="6">
    <source>
        <dbReference type="ARBA" id="ARBA00005159"/>
    </source>
</evidence>
<comment type="function">
    <text evidence="4 14">Catalyzes ATP-dependent phosphorylation of adenosylcobinamide and addition of GMP to adenosylcobinamide phosphate.</text>
</comment>
<comment type="pathway">
    <text evidence="5 14">Cofactor biosynthesis; adenosylcobalamin biosynthesis; adenosylcobalamin from cob(II)yrinate a,c-diamide: step 6/7.</text>
</comment>
<dbReference type="EMBL" id="JACIGI010000007">
    <property type="protein sequence ID" value="MBB4285537.1"/>
    <property type="molecule type" value="Genomic_DNA"/>
</dbReference>
<feature type="active site" description="GMP-histidine intermediate" evidence="15">
    <location>
        <position position="58"/>
    </location>
</feature>
<comment type="catalytic activity">
    <reaction evidence="1 14">
        <text>adenosylcob(III)inamide + ATP = adenosylcob(III)inamide phosphate + ADP + H(+)</text>
        <dbReference type="Rhea" id="RHEA:15769"/>
        <dbReference type="ChEBI" id="CHEBI:2480"/>
        <dbReference type="ChEBI" id="CHEBI:15378"/>
        <dbReference type="ChEBI" id="CHEBI:30616"/>
        <dbReference type="ChEBI" id="CHEBI:58502"/>
        <dbReference type="ChEBI" id="CHEBI:456216"/>
        <dbReference type="EC" id="2.7.1.156"/>
    </reaction>
</comment>
<dbReference type="PIRSF" id="PIRSF006135">
    <property type="entry name" value="CobU"/>
    <property type="match status" value="1"/>
</dbReference>
<dbReference type="InterPro" id="IPR003203">
    <property type="entry name" value="CobU/CobP"/>
</dbReference>
<dbReference type="UniPathway" id="UPA00148">
    <property type="reaction ID" value="UER00236"/>
</dbReference>
<dbReference type="GO" id="GO:0008820">
    <property type="term" value="F:cobinamide phosphate guanylyltransferase activity"/>
    <property type="evidence" value="ECO:0007669"/>
    <property type="project" value="UniProtKB-UniRule"/>
</dbReference>
<keyword evidence="17" id="KW-0548">Nucleotidyltransferase</keyword>
<evidence type="ECO:0000256" key="8">
    <source>
        <dbReference type="ARBA" id="ARBA00022573"/>
    </source>
</evidence>
<dbReference type="InterPro" id="IPR027417">
    <property type="entry name" value="P-loop_NTPase"/>
</dbReference>
<keyword evidence="9 14" id="KW-0808">Transferase</keyword>
<dbReference type="EC" id="2.7.7.62" evidence="14"/>
<keyword evidence="11 14" id="KW-0418">Kinase</keyword>
<evidence type="ECO:0000256" key="2">
    <source>
        <dbReference type="ARBA" id="ARBA00000711"/>
    </source>
</evidence>
<feature type="binding site" evidence="16">
    <location>
        <position position="70"/>
    </location>
    <ligand>
        <name>GTP</name>
        <dbReference type="ChEBI" id="CHEBI:37565"/>
    </ligand>
</feature>
<gene>
    <name evidence="17" type="ORF">GGD88_001255</name>
</gene>
<evidence type="ECO:0000256" key="5">
    <source>
        <dbReference type="ARBA" id="ARBA00004692"/>
    </source>
</evidence>
<evidence type="ECO:0000256" key="7">
    <source>
        <dbReference type="ARBA" id="ARBA00007490"/>
    </source>
</evidence>
<keyword evidence="18" id="KW-1185">Reference proteome</keyword>
<evidence type="ECO:0000256" key="9">
    <source>
        <dbReference type="ARBA" id="ARBA00022679"/>
    </source>
</evidence>
<feature type="binding site" evidence="16">
    <location>
        <begin position="59"/>
        <end position="62"/>
    </location>
    <ligand>
        <name>GTP</name>
        <dbReference type="ChEBI" id="CHEBI:37565"/>
    </ligand>
</feature>
<evidence type="ECO:0000256" key="13">
    <source>
        <dbReference type="ARBA" id="ARBA00023134"/>
    </source>
</evidence>
<evidence type="ECO:0000256" key="12">
    <source>
        <dbReference type="ARBA" id="ARBA00022840"/>
    </source>
</evidence>
<comment type="similarity">
    <text evidence="7 14">Belongs to the CobU/CobP family.</text>
</comment>
<keyword evidence="12 14" id="KW-0067">ATP-binding</keyword>
<comment type="pathway">
    <text evidence="6 14">Cofactor biosynthesis; adenosylcobalamin biosynthesis; adenosylcobalamin from cob(II)yrinate a,c-diamide: step 5/7.</text>
</comment>
<feature type="binding site" evidence="16">
    <location>
        <position position="90"/>
    </location>
    <ligand>
        <name>GTP</name>
        <dbReference type="ChEBI" id="CHEBI:37565"/>
    </ligand>
</feature>
<dbReference type="RefSeq" id="WP_246423596.1">
    <property type="nucleotide sequence ID" value="NZ_JACIGI010000007.1"/>
</dbReference>
<name>A0A7W6RZP3_9PROT</name>
<dbReference type="AlphaFoldDB" id="A0A7W6RZP3"/>
<evidence type="ECO:0000256" key="14">
    <source>
        <dbReference type="PIRNR" id="PIRNR006135"/>
    </source>
</evidence>
<dbReference type="CDD" id="cd00544">
    <property type="entry name" value="CobU"/>
    <property type="match status" value="1"/>
</dbReference>
<evidence type="ECO:0000256" key="3">
    <source>
        <dbReference type="ARBA" id="ARBA00001522"/>
    </source>
</evidence>
<dbReference type="Gene3D" id="3.40.50.300">
    <property type="entry name" value="P-loop containing nucleotide triphosphate hydrolases"/>
    <property type="match status" value="1"/>
</dbReference>
<dbReference type="GO" id="GO:0005525">
    <property type="term" value="F:GTP binding"/>
    <property type="evidence" value="ECO:0007669"/>
    <property type="project" value="UniProtKB-UniRule"/>
</dbReference>
<feature type="binding site" evidence="16">
    <location>
        <begin position="11"/>
        <end position="18"/>
    </location>
    <ligand>
        <name>GTP</name>
        <dbReference type="ChEBI" id="CHEBI:37565"/>
    </ligand>
</feature>
<dbReference type="GO" id="GO:0005524">
    <property type="term" value="F:ATP binding"/>
    <property type="evidence" value="ECO:0007669"/>
    <property type="project" value="UniProtKB-UniRule"/>
</dbReference>
<proteinExistence type="inferred from homology"/>
<evidence type="ECO:0000256" key="10">
    <source>
        <dbReference type="ARBA" id="ARBA00022741"/>
    </source>
</evidence>